<name>A0ABD1XWN0_9MARC</name>
<protein>
    <submittedName>
        <fullName evidence="1">Uncharacterized protein</fullName>
    </submittedName>
</protein>
<dbReference type="Proteomes" id="UP001605036">
    <property type="component" value="Unassembled WGS sequence"/>
</dbReference>
<organism evidence="1 2">
    <name type="scientific">Riccia fluitans</name>
    <dbReference type="NCBI Taxonomy" id="41844"/>
    <lineage>
        <taxon>Eukaryota</taxon>
        <taxon>Viridiplantae</taxon>
        <taxon>Streptophyta</taxon>
        <taxon>Embryophyta</taxon>
        <taxon>Marchantiophyta</taxon>
        <taxon>Marchantiopsida</taxon>
        <taxon>Marchantiidae</taxon>
        <taxon>Marchantiales</taxon>
        <taxon>Ricciaceae</taxon>
        <taxon>Riccia</taxon>
    </lineage>
</organism>
<sequence length="205" mass="23775">MPETMKKLDELKAIDFKLHAYLKRLEDNLNATNQELSKYRMDKLNWLSWAEFDYHQKENVNKVYKENEELQERVKTVGEHYVALQAMFAEEQENNEKLQKIIDNGKDLQKRHEDLLAIEVKLWANIVDQDMLQADLGKEGVSSVTEKQILEAELNKLRELKKDFVEGGTLEAKAEDVLPGYLSNLTHGLNKVKVVSQKMAVAIFN</sequence>
<gene>
    <name evidence="1" type="ORF">R1flu_025048</name>
</gene>
<comment type="caution">
    <text evidence="1">The sequence shown here is derived from an EMBL/GenBank/DDBJ whole genome shotgun (WGS) entry which is preliminary data.</text>
</comment>
<accession>A0ABD1XWN0</accession>
<evidence type="ECO:0000313" key="1">
    <source>
        <dbReference type="EMBL" id="KAL2613356.1"/>
    </source>
</evidence>
<evidence type="ECO:0000313" key="2">
    <source>
        <dbReference type="Proteomes" id="UP001605036"/>
    </source>
</evidence>
<keyword evidence="2" id="KW-1185">Reference proteome</keyword>
<dbReference type="AlphaFoldDB" id="A0ABD1XWN0"/>
<reference evidence="1 2" key="1">
    <citation type="submission" date="2024-09" db="EMBL/GenBank/DDBJ databases">
        <title>Chromosome-scale assembly of Riccia fluitans.</title>
        <authorList>
            <person name="Paukszto L."/>
            <person name="Sawicki J."/>
            <person name="Karawczyk K."/>
            <person name="Piernik-Szablinska J."/>
            <person name="Szczecinska M."/>
            <person name="Mazdziarz M."/>
        </authorList>
    </citation>
    <scope>NUCLEOTIDE SEQUENCE [LARGE SCALE GENOMIC DNA]</scope>
    <source>
        <strain evidence="1">Rf_01</strain>
        <tissue evidence="1">Aerial parts of the thallus</tissue>
    </source>
</reference>
<dbReference type="EMBL" id="JBHFFA010000007">
    <property type="protein sequence ID" value="KAL2613356.1"/>
    <property type="molecule type" value="Genomic_DNA"/>
</dbReference>
<proteinExistence type="predicted"/>